<dbReference type="EMBL" id="VKGK01000017">
    <property type="protein sequence ID" value="TRY13603.1"/>
    <property type="molecule type" value="Genomic_DNA"/>
</dbReference>
<evidence type="ECO:0000313" key="2">
    <source>
        <dbReference type="Proteomes" id="UP000318126"/>
    </source>
</evidence>
<reference evidence="2" key="1">
    <citation type="submission" date="2019-07" db="EMBL/GenBank/DDBJ databases">
        <title>Shewanella sp. YLB-08 draft genomic sequence.</title>
        <authorList>
            <person name="Yu L."/>
        </authorList>
    </citation>
    <scope>NUCLEOTIDE SEQUENCE [LARGE SCALE GENOMIC DNA]</scope>
    <source>
        <strain evidence="2">JCM 20706</strain>
    </source>
</reference>
<dbReference type="OrthoDB" id="5767078at2"/>
<gene>
    <name evidence="1" type="ORF">FN961_14155</name>
</gene>
<dbReference type="Proteomes" id="UP000318126">
    <property type="component" value="Unassembled WGS sequence"/>
</dbReference>
<dbReference type="AlphaFoldDB" id="A0A553JMD0"/>
<accession>A0A553JMD0</accession>
<comment type="caution">
    <text evidence="1">The sequence shown here is derived from an EMBL/GenBank/DDBJ whole genome shotgun (WGS) entry which is preliminary data.</text>
</comment>
<proteinExistence type="predicted"/>
<dbReference type="PROSITE" id="PS51257">
    <property type="entry name" value="PROKAR_LIPOPROTEIN"/>
    <property type="match status" value="1"/>
</dbReference>
<protein>
    <recommendedName>
        <fullName evidence="3">Nuclear transport factor 2 family protein</fullName>
    </recommendedName>
</protein>
<organism evidence="1 2">
    <name type="scientific">Shewanella hanedai</name>
    <name type="common">Alteromonas hanedai</name>
    <dbReference type="NCBI Taxonomy" id="25"/>
    <lineage>
        <taxon>Bacteria</taxon>
        <taxon>Pseudomonadati</taxon>
        <taxon>Pseudomonadota</taxon>
        <taxon>Gammaproteobacteria</taxon>
        <taxon>Alteromonadales</taxon>
        <taxon>Shewanellaceae</taxon>
        <taxon>Shewanella</taxon>
    </lineage>
</organism>
<dbReference type="RefSeq" id="WP_144040833.1">
    <property type="nucleotide sequence ID" value="NZ_BMPL01000036.1"/>
</dbReference>
<evidence type="ECO:0008006" key="3">
    <source>
        <dbReference type="Google" id="ProtNLM"/>
    </source>
</evidence>
<name>A0A553JMD0_SHEHA</name>
<evidence type="ECO:0000313" key="1">
    <source>
        <dbReference type="EMBL" id="TRY13603.1"/>
    </source>
</evidence>
<sequence length="139" mass="15810">MRIIAIFCVFFLFGCGPDTSKSGPILSPEDVSLGFFTAIYVDKDIKKAQLYVSDPMKEVISHYHIASSVQRHMLNLSMTNVTLEIEEIDIDFFRKSAQDVTVIVKMHGLKGGSPWIDDRTIRLHKNGIKWQIAEILPER</sequence>
<keyword evidence="2" id="KW-1185">Reference proteome</keyword>